<dbReference type="Gene3D" id="2.60.40.1610">
    <property type="entry name" value="Domain of unknown function DUF1254"/>
    <property type="match status" value="1"/>
</dbReference>
<organism evidence="3 4">
    <name type="scientific">Dyella kyungheensis</name>
    <dbReference type="NCBI Taxonomy" id="1242174"/>
    <lineage>
        <taxon>Bacteria</taxon>
        <taxon>Pseudomonadati</taxon>
        <taxon>Pseudomonadota</taxon>
        <taxon>Gammaproteobacteria</taxon>
        <taxon>Lysobacterales</taxon>
        <taxon>Rhodanobacteraceae</taxon>
        <taxon>Dyella</taxon>
    </lineage>
</organism>
<accession>A0ABS2JNV6</accession>
<comment type="caution">
    <text evidence="3">The sequence shown here is derived from an EMBL/GenBank/DDBJ whole genome shotgun (WGS) entry which is preliminary data.</text>
</comment>
<evidence type="ECO:0000313" key="3">
    <source>
        <dbReference type="EMBL" id="MBM7119905.1"/>
    </source>
</evidence>
<dbReference type="Gene3D" id="2.60.120.600">
    <property type="entry name" value="Domain of unknown function DUF1214, C-terminal domain"/>
    <property type="match status" value="1"/>
</dbReference>
<dbReference type="InterPro" id="IPR010621">
    <property type="entry name" value="DUF1214"/>
</dbReference>
<reference evidence="3 4" key="1">
    <citation type="submission" date="2020-10" db="EMBL/GenBank/DDBJ databases">
        <title>Phylogeny of dyella-like bacteria.</title>
        <authorList>
            <person name="Fu J."/>
        </authorList>
    </citation>
    <scope>NUCLEOTIDE SEQUENCE [LARGE SCALE GENOMIC DNA]</scope>
    <source>
        <strain evidence="3 4">THG-B117</strain>
    </source>
</reference>
<dbReference type="Pfam" id="PF06863">
    <property type="entry name" value="DUF1254"/>
    <property type="match status" value="1"/>
</dbReference>
<proteinExistence type="predicted"/>
<dbReference type="InterPro" id="IPR037050">
    <property type="entry name" value="DUF1254_sf"/>
</dbReference>
<dbReference type="SUPFAM" id="SSF160935">
    <property type="entry name" value="VPA0735-like"/>
    <property type="match status" value="1"/>
</dbReference>
<evidence type="ECO:0000259" key="2">
    <source>
        <dbReference type="Pfam" id="PF06863"/>
    </source>
</evidence>
<feature type="domain" description="DUF1254" evidence="2">
    <location>
        <begin position="88"/>
        <end position="220"/>
    </location>
</feature>
<feature type="domain" description="DUF1214" evidence="1">
    <location>
        <begin position="356"/>
        <end position="467"/>
    </location>
</feature>
<dbReference type="PANTHER" id="PTHR36509">
    <property type="entry name" value="BLL3101 PROTEIN"/>
    <property type="match status" value="1"/>
</dbReference>
<dbReference type="InterPro" id="IPR010679">
    <property type="entry name" value="DUF1254"/>
</dbReference>
<evidence type="ECO:0000259" key="1">
    <source>
        <dbReference type="Pfam" id="PF06742"/>
    </source>
</evidence>
<dbReference type="Proteomes" id="UP001430065">
    <property type="component" value="Unassembled WGS sequence"/>
</dbReference>
<dbReference type="Pfam" id="PF06742">
    <property type="entry name" value="DUF1214"/>
    <property type="match status" value="1"/>
</dbReference>
<keyword evidence="4" id="KW-1185">Reference proteome</keyword>
<dbReference type="EMBL" id="JADIKC010000001">
    <property type="protein sequence ID" value="MBM7119905.1"/>
    <property type="molecule type" value="Genomic_DNA"/>
</dbReference>
<dbReference type="InterPro" id="IPR037049">
    <property type="entry name" value="DUF1214_C_sf"/>
</dbReference>
<evidence type="ECO:0000313" key="4">
    <source>
        <dbReference type="Proteomes" id="UP001430065"/>
    </source>
</evidence>
<name>A0ABS2JNV6_9GAMM</name>
<sequence length="484" mass="53428">MEAGRTSFAHVRHHVQENAMLSPPLGRSVVVIALAAWLDPAAQAAVSTAEARSIARDAYVFGIPMVDTYRVMYAYSVDKDNPQYKGPFNSVLNIARVFTPDDTAFVTPNSDTPYTFVGLDLRSEPIVVSVPKMEKNRYFVFQLMDLYTFNFAYIGSRTTGNDGGNYLIAGPGWKGSTPKGIKQVIHSETSLISVIGRTQLFDPADLDNVKTIQAGYKVQPLSAFEGTAAPPPAPPVNWLKPIAPTEERTSLAFFNELAFLLQFTLPPHPSEVALRKRFAEIGIEPGKPFDASALSPALQEALKQGMLDGQKEIDAKRASLHGRTDQLFGDRAFLKNDYVARATGTQVGIGANSRDEALYPILDHDAQGEALDGSKHKYTLRFAKGQQPPVNAFWSITMYDLPQQLLVKNPIDRYLINSPMLGQMKTDPDGGLTLYIQADSPGKDKESNWLPAPKGPFVTFMRYYWPKPALLDGQWKTPSIQRAD</sequence>
<dbReference type="PANTHER" id="PTHR36509:SF2">
    <property type="entry name" value="BLL3101 PROTEIN"/>
    <property type="match status" value="1"/>
</dbReference>
<protein>
    <submittedName>
        <fullName evidence="3">DUF1254 domain-containing protein</fullName>
    </submittedName>
</protein>
<gene>
    <name evidence="3" type="ORF">ISP20_01920</name>
</gene>